<feature type="domain" description="PET hydrolase/cutinase-like" evidence="1">
    <location>
        <begin position="12"/>
        <end position="172"/>
    </location>
</feature>
<dbReference type="Proteomes" id="UP000076038">
    <property type="component" value="Chromosome"/>
</dbReference>
<dbReference type="KEGG" id="rhs:A3Q41_03211"/>
<name>A0A143QPS6_RHOFA</name>
<dbReference type="SUPFAM" id="SSF53474">
    <property type="entry name" value="alpha/beta-Hydrolases"/>
    <property type="match status" value="1"/>
</dbReference>
<dbReference type="Pfam" id="PF12740">
    <property type="entry name" value="PETase"/>
    <property type="match status" value="1"/>
</dbReference>
<dbReference type="Gene3D" id="3.40.50.1820">
    <property type="entry name" value="alpha/beta hydrolase"/>
    <property type="match status" value="1"/>
</dbReference>
<sequence>MAKPKKLASALSKRGPHKVLRGNLALAGQPGVVYTPAEGFGLPGVAFAHGWMLRPGSYTDTLKHLASWGFVVAAPDTERGLVPSHRGLATDLGTVLDIMTGVRLGSGNISVHPENLATVGHAMGAGTAVLAASRRPDVKAVAALFPAPTAPSSEDAAAGLDVPGLVVGDSSNTDSLNDNSLALAQAWHGPSVLRRIDGSTADGFVEGRRMLRALGVNSSDRKTQQRTRAALTAFLLYHLTGDSDYEELAGTNGDIAGTRAVDPHAPLTEQPKPKATASIKALLGRG</sequence>
<dbReference type="RefSeq" id="WP_032374673.1">
    <property type="nucleotide sequence ID" value="NZ_CP015220.1"/>
</dbReference>
<dbReference type="PANTHER" id="PTHR33428">
    <property type="entry name" value="CHLOROPHYLLASE-2, CHLOROPLASTIC"/>
    <property type="match status" value="1"/>
</dbReference>
<dbReference type="InterPro" id="IPR029058">
    <property type="entry name" value="AB_hydrolase_fold"/>
</dbReference>
<dbReference type="OrthoDB" id="4772420at2"/>
<reference evidence="2 3" key="1">
    <citation type="journal article" date="2016" name="Genome Announc.">
        <title>Complete Genome and Plasmid Sequences for Rhodococcus fascians D188 and Draft Sequences for Rhodococcus Isolates PBTS 1 and PBTS 2.</title>
        <authorList>
            <person name="Stamler R.A."/>
            <person name="Vereecke D."/>
            <person name="Zhang Y."/>
            <person name="Schilkey F."/>
            <person name="Devitt N."/>
            <person name="Randall J.J."/>
        </authorList>
    </citation>
    <scope>NUCLEOTIDE SEQUENCE [LARGE SCALE GENOMIC DNA]</scope>
    <source>
        <strain evidence="2 3">PBTS2</strain>
    </source>
</reference>
<dbReference type="EMBL" id="CP015220">
    <property type="protein sequence ID" value="AMY24502.1"/>
    <property type="molecule type" value="Genomic_DNA"/>
</dbReference>
<protein>
    <recommendedName>
        <fullName evidence="1">PET hydrolase/cutinase-like domain-containing protein</fullName>
    </recommendedName>
</protein>
<evidence type="ECO:0000313" key="2">
    <source>
        <dbReference type="EMBL" id="AMY24502.1"/>
    </source>
</evidence>
<gene>
    <name evidence="2" type="ORF">A3Q41_03211</name>
</gene>
<dbReference type="GeneID" id="93553375"/>
<dbReference type="InterPro" id="IPR041127">
    <property type="entry name" value="PET_hydrolase/cutinase-like"/>
</dbReference>
<dbReference type="PATRIC" id="fig|1653479.3.peg.3254"/>
<evidence type="ECO:0000259" key="1">
    <source>
        <dbReference type="Pfam" id="PF12740"/>
    </source>
</evidence>
<accession>A0A143QPS6</accession>
<proteinExistence type="predicted"/>
<dbReference type="PANTHER" id="PTHR33428:SF14">
    <property type="entry name" value="CARBOXYLESTERASE TYPE B DOMAIN-CONTAINING PROTEIN"/>
    <property type="match status" value="1"/>
</dbReference>
<organism evidence="2 3">
    <name type="scientific">Rhodococcoides fascians</name>
    <name type="common">Rhodococcus fascians</name>
    <dbReference type="NCBI Taxonomy" id="1828"/>
    <lineage>
        <taxon>Bacteria</taxon>
        <taxon>Bacillati</taxon>
        <taxon>Actinomycetota</taxon>
        <taxon>Actinomycetes</taxon>
        <taxon>Mycobacteriales</taxon>
        <taxon>Nocardiaceae</taxon>
        <taxon>Rhodococcoides</taxon>
    </lineage>
</organism>
<evidence type="ECO:0000313" key="3">
    <source>
        <dbReference type="Proteomes" id="UP000076038"/>
    </source>
</evidence>
<reference evidence="3" key="2">
    <citation type="submission" date="2016-04" db="EMBL/GenBank/DDBJ databases">
        <title>Complete Genome and Plasmid Sequences for Rhodococcus fascians D188 and Draft Sequences for Rhodococcus spp. Isolates PBTS 1 and PBTS 2.</title>
        <authorList>
            <person name="Stamer R."/>
            <person name="Vereecke D."/>
            <person name="Zhang Y."/>
            <person name="Schilkey F."/>
            <person name="Devitt N."/>
            <person name="Randall J."/>
        </authorList>
    </citation>
    <scope>NUCLEOTIDE SEQUENCE [LARGE SCALE GENOMIC DNA]</scope>
    <source>
        <strain evidence="3">PBTS2</strain>
    </source>
</reference>
<keyword evidence="3" id="KW-1185">Reference proteome</keyword>
<dbReference type="AlphaFoldDB" id="A0A143QPS6"/>